<protein>
    <submittedName>
        <fullName evidence="3">Uncharacterized protein</fullName>
    </submittedName>
</protein>
<feature type="compositionally biased region" description="Gly residues" evidence="1">
    <location>
        <begin position="17"/>
        <end position="27"/>
    </location>
</feature>
<evidence type="ECO:0000256" key="1">
    <source>
        <dbReference type="SAM" id="MobiDB-lite"/>
    </source>
</evidence>
<keyword evidence="2" id="KW-1133">Transmembrane helix</keyword>
<proteinExistence type="predicted"/>
<evidence type="ECO:0000313" key="4">
    <source>
        <dbReference type="Proteomes" id="UP001176521"/>
    </source>
</evidence>
<feature type="transmembrane region" description="Helical" evidence="2">
    <location>
        <begin position="50"/>
        <end position="74"/>
    </location>
</feature>
<evidence type="ECO:0000313" key="3">
    <source>
        <dbReference type="EMBL" id="KAK0540219.1"/>
    </source>
</evidence>
<comment type="caution">
    <text evidence="3">The sequence shown here is derived from an EMBL/GenBank/DDBJ whole genome shotgun (WGS) entry which is preliminary data.</text>
</comment>
<feature type="transmembrane region" description="Helical" evidence="2">
    <location>
        <begin position="122"/>
        <end position="142"/>
    </location>
</feature>
<accession>A0AAN6GLK4</accession>
<dbReference type="Proteomes" id="UP001176521">
    <property type="component" value="Unassembled WGS sequence"/>
</dbReference>
<feature type="region of interest" description="Disordered" evidence="1">
    <location>
        <begin position="1"/>
        <end position="33"/>
    </location>
</feature>
<keyword evidence="2" id="KW-0472">Membrane</keyword>
<dbReference type="EMBL" id="JAPDMQ010000017">
    <property type="protein sequence ID" value="KAK0540219.1"/>
    <property type="molecule type" value="Genomic_DNA"/>
</dbReference>
<feature type="transmembrane region" description="Helical" evidence="2">
    <location>
        <begin position="80"/>
        <end position="101"/>
    </location>
</feature>
<evidence type="ECO:0000256" key="2">
    <source>
        <dbReference type="SAM" id="Phobius"/>
    </source>
</evidence>
<sequence>MASRAAQPAPGASTSNGTGGGGGGGGSRAQQQQQQQPPSLGAKLWKQTKYCLWGALGTYYLDVPAHLLTVYTYSSFWSSHLVLLSLVFLATTVAIFAYLILLPFRGIAPSYARWSTDPILRTLVPVLTLAIVGGFLSLTLALSPLSAPPRNLSTLAEELTQAAAAAAKSAAAAGADLSSESRSVFQRLSGELSRALRQSAPAASPSTVAGTVAETLKDTGAAATRPLSAIDLSAILRTWRSLSSQDSIDALAARLGIPPARAAEVQQVLGSYTRTVDAWIRGGSAASYSVGGGAGGKVLGSLGWLGAGLGSTATYLLVFGFMGLIGLAAPSPASVRTRAKAKRQ</sequence>
<gene>
    <name evidence="3" type="ORF">OC842_000612</name>
</gene>
<reference evidence="3" key="1">
    <citation type="journal article" date="2023" name="PhytoFront">
        <title>Draft Genome Resources of Seven Strains of Tilletia horrida, Causal Agent of Kernel Smut of Rice.</title>
        <authorList>
            <person name="Khanal S."/>
            <person name="Antony Babu S."/>
            <person name="Zhou X.G."/>
        </authorList>
    </citation>
    <scope>NUCLEOTIDE SEQUENCE</scope>
    <source>
        <strain evidence="3">TX3</strain>
    </source>
</reference>
<keyword evidence="4" id="KW-1185">Reference proteome</keyword>
<feature type="transmembrane region" description="Helical" evidence="2">
    <location>
        <begin position="313"/>
        <end position="335"/>
    </location>
</feature>
<organism evidence="3 4">
    <name type="scientific">Tilletia horrida</name>
    <dbReference type="NCBI Taxonomy" id="155126"/>
    <lineage>
        <taxon>Eukaryota</taxon>
        <taxon>Fungi</taxon>
        <taxon>Dikarya</taxon>
        <taxon>Basidiomycota</taxon>
        <taxon>Ustilaginomycotina</taxon>
        <taxon>Exobasidiomycetes</taxon>
        <taxon>Tilletiales</taxon>
        <taxon>Tilletiaceae</taxon>
        <taxon>Tilletia</taxon>
    </lineage>
</organism>
<name>A0AAN6GLK4_9BASI</name>
<keyword evidence="2" id="KW-0812">Transmembrane</keyword>
<dbReference type="AlphaFoldDB" id="A0AAN6GLK4"/>